<evidence type="ECO:0000313" key="3">
    <source>
        <dbReference type="Proteomes" id="UP001271249"/>
    </source>
</evidence>
<sequence length="163" mass="17837">MKAILIAAAVVGMSSVVGACSWAESLNSNCENLIVEHLLSPSSYRHIEAKRNEAPVDNVQDFIDMHGPLKSGDTALYADQFFDINKRGELLTQVTIELTYDAANIYGVLLRQRSECDFILSKSAQGDSDPKVEFYQLNVAVDVPPCIVANGRYGTRLNSVSPI</sequence>
<name>A0ABU4Z5W6_9HYPH</name>
<reference evidence="2 3" key="1">
    <citation type="submission" date="2023-08" db="EMBL/GenBank/DDBJ databases">
        <title>Implementing the SeqCode for naming new Mesorhizobium species isolated from Vachellia karroo root nodules.</title>
        <authorList>
            <person name="Van Lill M."/>
        </authorList>
    </citation>
    <scope>NUCLEOTIDE SEQUENCE [LARGE SCALE GENOMIC DNA]</scope>
    <source>
        <strain evidence="2 3">VK22B</strain>
    </source>
</reference>
<dbReference type="Proteomes" id="UP001271249">
    <property type="component" value="Unassembled WGS sequence"/>
</dbReference>
<comment type="caution">
    <text evidence="2">The sequence shown here is derived from an EMBL/GenBank/DDBJ whole genome shotgun (WGS) entry which is preliminary data.</text>
</comment>
<dbReference type="EMBL" id="JAVIJC010000028">
    <property type="protein sequence ID" value="MDX8494636.1"/>
    <property type="molecule type" value="Genomic_DNA"/>
</dbReference>
<proteinExistence type="predicted"/>
<organism evidence="2 3">
    <name type="scientific">Mesorhizobium captivum</name>
    <dbReference type="NCBI Taxonomy" id="3072319"/>
    <lineage>
        <taxon>Bacteria</taxon>
        <taxon>Pseudomonadati</taxon>
        <taxon>Pseudomonadota</taxon>
        <taxon>Alphaproteobacteria</taxon>
        <taxon>Hyphomicrobiales</taxon>
        <taxon>Phyllobacteriaceae</taxon>
        <taxon>Mesorhizobium</taxon>
    </lineage>
</organism>
<dbReference type="PROSITE" id="PS51257">
    <property type="entry name" value="PROKAR_LIPOPROTEIN"/>
    <property type="match status" value="1"/>
</dbReference>
<keyword evidence="1" id="KW-0732">Signal</keyword>
<keyword evidence="3" id="KW-1185">Reference proteome</keyword>
<evidence type="ECO:0000313" key="2">
    <source>
        <dbReference type="EMBL" id="MDX8494636.1"/>
    </source>
</evidence>
<gene>
    <name evidence="2" type="ORF">RFN29_23985</name>
</gene>
<accession>A0ABU4Z5W6</accession>
<evidence type="ECO:0008006" key="4">
    <source>
        <dbReference type="Google" id="ProtNLM"/>
    </source>
</evidence>
<evidence type="ECO:0000256" key="1">
    <source>
        <dbReference type="SAM" id="SignalP"/>
    </source>
</evidence>
<feature type="signal peptide" evidence="1">
    <location>
        <begin position="1"/>
        <end position="19"/>
    </location>
</feature>
<feature type="chain" id="PRO_5047101766" description="Lipoprotein" evidence="1">
    <location>
        <begin position="20"/>
        <end position="163"/>
    </location>
</feature>
<protein>
    <recommendedName>
        <fullName evidence="4">Lipoprotein</fullName>
    </recommendedName>
</protein>
<dbReference type="RefSeq" id="WP_320228456.1">
    <property type="nucleotide sequence ID" value="NZ_JAVIJC010000028.1"/>
</dbReference>